<comment type="caution">
    <text evidence="2">The sequence shown here is derived from an EMBL/GenBank/DDBJ whole genome shotgun (WGS) entry which is preliminary data.</text>
</comment>
<dbReference type="AlphaFoldDB" id="A0A4R6K874"/>
<gene>
    <name evidence="2" type="ORF">EV643_112212</name>
</gene>
<reference evidence="2 3" key="1">
    <citation type="submission" date="2019-03" db="EMBL/GenBank/DDBJ databases">
        <title>Genomic Encyclopedia of Type Strains, Phase III (KMG-III): the genomes of soil and plant-associated and newly described type strains.</title>
        <authorList>
            <person name="Whitman W."/>
        </authorList>
    </citation>
    <scope>NUCLEOTIDE SEQUENCE [LARGE SCALE GENOMIC DNA]</scope>
    <source>
        <strain evidence="2 3">VKM Ac-2527</strain>
    </source>
</reference>
<evidence type="ECO:0000256" key="1">
    <source>
        <dbReference type="SAM" id="Phobius"/>
    </source>
</evidence>
<dbReference type="OrthoDB" id="5242307at2"/>
<dbReference type="Proteomes" id="UP000295388">
    <property type="component" value="Unassembled WGS sequence"/>
</dbReference>
<evidence type="ECO:0000313" key="3">
    <source>
        <dbReference type="Proteomes" id="UP000295388"/>
    </source>
</evidence>
<organism evidence="2 3">
    <name type="scientific">Kribbella caucasensis</name>
    <dbReference type="NCBI Taxonomy" id="2512215"/>
    <lineage>
        <taxon>Bacteria</taxon>
        <taxon>Bacillati</taxon>
        <taxon>Actinomycetota</taxon>
        <taxon>Actinomycetes</taxon>
        <taxon>Propionibacteriales</taxon>
        <taxon>Kribbellaceae</taxon>
        <taxon>Kribbella</taxon>
    </lineage>
</organism>
<keyword evidence="1" id="KW-0812">Transmembrane</keyword>
<keyword evidence="1" id="KW-0472">Membrane</keyword>
<feature type="transmembrane region" description="Helical" evidence="1">
    <location>
        <begin position="27"/>
        <end position="46"/>
    </location>
</feature>
<sequence>MPGFSAAVRRLVVAVRRHGWPAVQWGAVWPVALAVFVVGGGLWLAVPSSGRQVSVTAEAMWGPTLEQVRPSATGDVDPRLAGAVDAILARRAIAVKTNNLQLFLWDVAPELRAEQRPVFQNMRKLGLNVTYRRAEPWVNYEAVRRYGLATGTFRVTMRYQVAGTRLAQASTDVGYTYTVREGRLYLVDDDDLDRAIGSNRQPWDYGPIDVVRRKNVLVVVNQGRVPLANQLADQTVAMAPKVRRLWRGPLQLVPMIVAMREPGVLTNLPPTLPADEPARVQAMPSPSESGRPVGGWVVIRPEDQQKFDSAEMTHALMHLLPVRLGEEAPRWLAEGMAQYAENLQLVTAGRGKEVAAHRAAVREHSLGDLTRLPADDEFTTTDSDDISWLAVERLIQQAGLTAVTDFYLQVARRGYNDYARERLLVEYTGLTEADLVESLRSLAG</sequence>
<proteinExistence type="predicted"/>
<accession>A0A4R6K874</accession>
<keyword evidence="3" id="KW-1185">Reference proteome</keyword>
<evidence type="ECO:0000313" key="2">
    <source>
        <dbReference type="EMBL" id="TDO45883.1"/>
    </source>
</evidence>
<dbReference type="RefSeq" id="WP_133802493.1">
    <property type="nucleotide sequence ID" value="NZ_SNWQ01000012.1"/>
</dbReference>
<dbReference type="EMBL" id="SNWQ01000012">
    <property type="protein sequence ID" value="TDO45883.1"/>
    <property type="molecule type" value="Genomic_DNA"/>
</dbReference>
<protein>
    <submittedName>
        <fullName evidence="2">Uncharacterized protein</fullName>
    </submittedName>
</protein>
<name>A0A4R6K874_9ACTN</name>
<keyword evidence="1" id="KW-1133">Transmembrane helix</keyword>